<sequence>MFASQHSVPEGTVSEKPSLMTGTAIAVHHPRELLRAVVSDGSITLFVSGGLIERSAVEALCAELDVATELCRGIVTVDLTDCTGLGTAATQLLRGHLDTARTPASRYRFRLNAGHSSVVRALAAAGILTKREARRRRVRGVPRRWDTDSQSSLRTA</sequence>
<gene>
    <name evidence="1" type="ORF">QRX50_24330</name>
</gene>
<protein>
    <recommendedName>
        <fullName evidence="3">STAS domain-containing protein</fullName>
    </recommendedName>
</protein>
<evidence type="ECO:0000313" key="2">
    <source>
        <dbReference type="Proteomes" id="UP001236014"/>
    </source>
</evidence>
<evidence type="ECO:0008006" key="3">
    <source>
        <dbReference type="Google" id="ProtNLM"/>
    </source>
</evidence>
<reference evidence="1 2" key="1">
    <citation type="submission" date="2023-06" db="EMBL/GenBank/DDBJ databases">
        <authorList>
            <person name="Oyuntsetseg B."/>
            <person name="Kim S.B."/>
        </authorList>
    </citation>
    <scope>NUCLEOTIDE SEQUENCE [LARGE SCALE GENOMIC DNA]</scope>
    <source>
        <strain evidence="1 2">2-15</strain>
    </source>
</reference>
<evidence type="ECO:0000313" key="1">
    <source>
        <dbReference type="EMBL" id="WIX83657.1"/>
    </source>
</evidence>
<dbReference type="AlphaFoldDB" id="A0A9Y2IPM7"/>
<dbReference type="EMBL" id="CP127294">
    <property type="protein sequence ID" value="WIX83657.1"/>
    <property type="molecule type" value="Genomic_DNA"/>
</dbReference>
<dbReference type="Proteomes" id="UP001236014">
    <property type="component" value="Chromosome"/>
</dbReference>
<accession>A0A9Y2IPM7</accession>
<name>A0A9Y2IPM7_9PSEU</name>
<proteinExistence type="predicted"/>
<dbReference type="RefSeq" id="WP_285974204.1">
    <property type="nucleotide sequence ID" value="NZ_CP127294.1"/>
</dbReference>
<dbReference type="KEGG" id="acab:QRX50_24330"/>
<organism evidence="1 2">
    <name type="scientific">Amycolatopsis carbonis</name>
    <dbReference type="NCBI Taxonomy" id="715471"/>
    <lineage>
        <taxon>Bacteria</taxon>
        <taxon>Bacillati</taxon>
        <taxon>Actinomycetota</taxon>
        <taxon>Actinomycetes</taxon>
        <taxon>Pseudonocardiales</taxon>
        <taxon>Pseudonocardiaceae</taxon>
        <taxon>Amycolatopsis</taxon>
    </lineage>
</organism>
<keyword evidence="2" id="KW-1185">Reference proteome</keyword>